<feature type="region of interest" description="Disordered" evidence="1">
    <location>
        <begin position="184"/>
        <end position="216"/>
    </location>
</feature>
<proteinExistence type="predicted"/>
<evidence type="ECO:0000256" key="1">
    <source>
        <dbReference type="SAM" id="MobiDB-lite"/>
    </source>
</evidence>
<name>A0A9Q0DVR0_9TELE</name>
<dbReference type="EMBL" id="JANIIK010000112">
    <property type="protein sequence ID" value="KAJ3593477.1"/>
    <property type="molecule type" value="Genomic_DNA"/>
</dbReference>
<keyword evidence="3" id="KW-1185">Reference proteome</keyword>
<dbReference type="AlphaFoldDB" id="A0A9Q0DVR0"/>
<evidence type="ECO:0000313" key="3">
    <source>
        <dbReference type="Proteomes" id="UP001148018"/>
    </source>
</evidence>
<sequence>MLFLSAVEDEGQAGESRREMADTLLAALTDRQQHRQTWRDRPTEVFIPTQRVTSADMAAGAEEVQGSTAALITQLSSLTFDPPWPSLSLHLPFVSCLCPTPRILLCSHLGTQPGPQGLSSHPGVITVRALACWGHHRQSPGLLGSSPLEPWPAGVITVRALACWGHHRESPGLLGQSPLLLSTSAGIPAERQKHTKQRERERKRDPPWLSIIPTPS</sequence>
<organism evidence="2 3">
    <name type="scientific">Muraenolepis orangiensis</name>
    <name type="common">Patagonian moray cod</name>
    <dbReference type="NCBI Taxonomy" id="630683"/>
    <lineage>
        <taxon>Eukaryota</taxon>
        <taxon>Metazoa</taxon>
        <taxon>Chordata</taxon>
        <taxon>Craniata</taxon>
        <taxon>Vertebrata</taxon>
        <taxon>Euteleostomi</taxon>
        <taxon>Actinopterygii</taxon>
        <taxon>Neopterygii</taxon>
        <taxon>Teleostei</taxon>
        <taxon>Neoteleostei</taxon>
        <taxon>Acanthomorphata</taxon>
        <taxon>Zeiogadaria</taxon>
        <taxon>Gadariae</taxon>
        <taxon>Gadiformes</taxon>
        <taxon>Muraenolepidoidei</taxon>
        <taxon>Muraenolepididae</taxon>
        <taxon>Muraenolepis</taxon>
    </lineage>
</organism>
<protein>
    <submittedName>
        <fullName evidence="2">Uncharacterized protein</fullName>
    </submittedName>
</protein>
<dbReference type="Proteomes" id="UP001148018">
    <property type="component" value="Unassembled WGS sequence"/>
</dbReference>
<accession>A0A9Q0DVR0</accession>
<reference evidence="2" key="1">
    <citation type="submission" date="2022-07" db="EMBL/GenBank/DDBJ databases">
        <title>Chromosome-level genome of Muraenolepis orangiensis.</title>
        <authorList>
            <person name="Kim J."/>
        </authorList>
    </citation>
    <scope>NUCLEOTIDE SEQUENCE</scope>
    <source>
        <strain evidence="2">KU_S4_2022</strain>
        <tissue evidence="2">Muscle</tissue>
    </source>
</reference>
<gene>
    <name evidence="2" type="ORF">NHX12_005811</name>
</gene>
<comment type="caution">
    <text evidence="2">The sequence shown here is derived from an EMBL/GenBank/DDBJ whole genome shotgun (WGS) entry which is preliminary data.</text>
</comment>
<evidence type="ECO:0000313" key="2">
    <source>
        <dbReference type="EMBL" id="KAJ3593477.1"/>
    </source>
</evidence>